<gene>
    <name evidence="1" type="ordered locus">Cyan7425_3566</name>
</gene>
<evidence type="ECO:0000313" key="1">
    <source>
        <dbReference type="EMBL" id="ACL45887.1"/>
    </source>
</evidence>
<organism evidence="1">
    <name type="scientific">Cyanothece sp. (strain PCC 7425 / ATCC 29141)</name>
    <dbReference type="NCBI Taxonomy" id="395961"/>
    <lineage>
        <taxon>Bacteria</taxon>
        <taxon>Bacillati</taxon>
        <taxon>Cyanobacteriota</taxon>
        <taxon>Cyanophyceae</taxon>
        <taxon>Gomontiellales</taxon>
        <taxon>Cyanothecaceae</taxon>
        <taxon>Cyanothece</taxon>
    </lineage>
</organism>
<sequence length="93" mass="10756">MMKHAIATQAIIKKLTTTDHYGSGSNGEVQRRQTTSNLAPVVFEHPLLSSVRWEQLLLSIVEGEILLVLPTRERVTFWVEKTRWRRALYPQLL</sequence>
<dbReference type="AlphaFoldDB" id="B8HRM0"/>
<name>B8HRM0_CYAP4</name>
<dbReference type="KEGG" id="cyn:Cyan7425_3566"/>
<accession>B8HRM0</accession>
<reference evidence="1" key="1">
    <citation type="submission" date="2009-01" db="EMBL/GenBank/DDBJ databases">
        <title>Complete sequence of chromosome Cyanothece sp. PCC 7425.</title>
        <authorList>
            <consortium name="US DOE Joint Genome Institute"/>
            <person name="Lucas S."/>
            <person name="Copeland A."/>
            <person name="Lapidus A."/>
            <person name="Glavina del Rio T."/>
            <person name="Dalin E."/>
            <person name="Tice H."/>
            <person name="Bruce D."/>
            <person name="Goodwin L."/>
            <person name="Pitluck S."/>
            <person name="Sims D."/>
            <person name="Meineke L."/>
            <person name="Brettin T."/>
            <person name="Detter J.C."/>
            <person name="Han C."/>
            <person name="Larimer F."/>
            <person name="Land M."/>
            <person name="Hauser L."/>
            <person name="Kyrpides N."/>
            <person name="Ovchinnikova G."/>
            <person name="Liberton M."/>
            <person name="Stoeckel J."/>
            <person name="Banerjee A."/>
            <person name="Singh A."/>
            <person name="Page L."/>
            <person name="Sato H."/>
            <person name="Zhao L."/>
            <person name="Sherman L."/>
            <person name="Pakrasi H."/>
            <person name="Richardson P."/>
        </authorList>
    </citation>
    <scope>NUCLEOTIDE SEQUENCE</scope>
    <source>
        <strain evidence="1">PCC 7425</strain>
    </source>
</reference>
<proteinExistence type="predicted"/>
<dbReference type="STRING" id="395961.Cyan7425_3566"/>
<dbReference type="EMBL" id="CP001344">
    <property type="protein sequence ID" value="ACL45887.1"/>
    <property type="molecule type" value="Genomic_DNA"/>
</dbReference>
<dbReference type="HOGENOM" id="CLU_2394810_0_0_3"/>
<protein>
    <submittedName>
        <fullName evidence="1">Uncharacterized protein</fullName>
    </submittedName>
</protein>